<protein>
    <recommendedName>
        <fullName evidence="1">PPM-type phosphatase domain-containing protein</fullName>
    </recommendedName>
</protein>
<evidence type="ECO:0000313" key="3">
    <source>
        <dbReference type="Proteomes" id="UP000267268"/>
    </source>
</evidence>
<dbReference type="RefSeq" id="WP_126619120.1">
    <property type="nucleotide sequence ID" value="NZ_CP034563.1"/>
</dbReference>
<sequence>MIKNVYQKGLSHSNHNEDAFYTHSLNKKFTVIAVMDGCSTGVDSYFASTLVKKLLKKICLELPKKKSLTDKLLIDELSTEALGKYITRTLFIQLVQLKNKLYLDYSELATTILISVINTETKRAWVMMSGDGVLNIDDEVILVDQQNIPHFLCYFLEDTFTNWFSNYTYHKEFSFTQKVILATDGVKTFSNQQLPAEELLRTFLDKGTQQLFRSPHMDDISVVCYSI</sequence>
<gene>
    <name evidence="2" type="ORF">EI427_22095</name>
</gene>
<organism evidence="2 3">
    <name type="scientific">Flammeovirga pectinis</name>
    <dbReference type="NCBI Taxonomy" id="2494373"/>
    <lineage>
        <taxon>Bacteria</taxon>
        <taxon>Pseudomonadati</taxon>
        <taxon>Bacteroidota</taxon>
        <taxon>Cytophagia</taxon>
        <taxon>Cytophagales</taxon>
        <taxon>Flammeovirgaceae</taxon>
        <taxon>Flammeovirga</taxon>
    </lineage>
</organism>
<accession>A0A3Q9FPJ5</accession>
<name>A0A3Q9FPJ5_9BACT</name>
<dbReference type="Proteomes" id="UP000267268">
    <property type="component" value="Chromosome 2"/>
</dbReference>
<feature type="domain" description="PPM-type phosphatase" evidence="1">
    <location>
        <begin position="13"/>
        <end position="209"/>
    </location>
</feature>
<evidence type="ECO:0000313" key="2">
    <source>
        <dbReference type="EMBL" id="AZQ64921.1"/>
    </source>
</evidence>
<dbReference type="OrthoDB" id="654410at2"/>
<evidence type="ECO:0000259" key="1">
    <source>
        <dbReference type="Pfam" id="PF13672"/>
    </source>
</evidence>
<keyword evidence="3" id="KW-1185">Reference proteome</keyword>
<dbReference type="Pfam" id="PF13672">
    <property type="entry name" value="PP2C_2"/>
    <property type="match status" value="1"/>
</dbReference>
<dbReference type="InterPro" id="IPR036457">
    <property type="entry name" value="PPM-type-like_dom_sf"/>
</dbReference>
<dbReference type="EMBL" id="CP034563">
    <property type="protein sequence ID" value="AZQ64921.1"/>
    <property type="molecule type" value="Genomic_DNA"/>
</dbReference>
<reference evidence="2 3" key="1">
    <citation type="submission" date="2018-12" db="EMBL/GenBank/DDBJ databases">
        <title>Flammeovirga pectinis sp. nov., isolated from the gut of the Korean scallop, Patinopecten yessoensis.</title>
        <authorList>
            <person name="Bae J.-W."/>
            <person name="Jeong Y.-S."/>
            <person name="Kang W."/>
        </authorList>
    </citation>
    <scope>NUCLEOTIDE SEQUENCE [LARGE SCALE GENOMIC DNA]</scope>
    <source>
        <strain evidence="2 3">L12M1</strain>
    </source>
</reference>
<dbReference type="SUPFAM" id="SSF81606">
    <property type="entry name" value="PP2C-like"/>
    <property type="match status" value="1"/>
</dbReference>
<dbReference type="Gene3D" id="3.60.40.10">
    <property type="entry name" value="PPM-type phosphatase domain"/>
    <property type="match status" value="1"/>
</dbReference>
<dbReference type="InterPro" id="IPR001932">
    <property type="entry name" value="PPM-type_phosphatase-like_dom"/>
</dbReference>
<dbReference type="AlphaFoldDB" id="A0A3Q9FPJ5"/>
<dbReference type="KEGG" id="fll:EI427_22095"/>
<proteinExistence type="predicted"/>